<name>A0A1U6GRU8_9SPHN</name>
<dbReference type="EMBL" id="FVZE01000001">
    <property type="protein sequence ID" value="SLJ86252.1"/>
    <property type="molecule type" value="Genomic_DNA"/>
</dbReference>
<keyword evidence="2" id="KW-1185">Reference proteome</keyword>
<organism evidence="1 2">
    <name type="scientific">Novosphingobium mathurense</name>
    <dbReference type="NCBI Taxonomy" id="428990"/>
    <lineage>
        <taxon>Bacteria</taxon>
        <taxon>Pseudomonadati</taxon>
        <taxon>Pseudomonadota</taxon>
        <taxon>Alphaproteobacteria</taxon>
        <taxon>Sphingomonadales</taxon>
        <taxon>Sphingomonadaceae</taxon>
        <taxon>Novosphingobium</taxon>
    </lineage>
</organism>
<accession>A0A1U6GRU8</accession>
<protein>
    <recommendedName>
        <fullName evidence="3">DUF4868 domain-containing protein</fullName>
    </recommendedName>
</protein>
<reference evidence="2" key="1">
    <citation type="submission" date="2017-02" db="EMBL/GenBank/DDBJ databases">
        <authorList>
            <person name="Varghese N."/>
            <person name="Submissions S."/>
        </authorList>
    </citation>
    <scope>NUCLEOTIDE SEQUENCE [LARGE SCALE GENOMIC DNA]</scope>
    <source>
        <strain evidence="2">SM117</strain>
    </source>
</reference>
<proteinExistence type="predicted"/>
<sequence length="288" mass="31780">MPNNLFALVGDRASTDVFRVQLTHEVQNQLAGLFVAYEAAFRDGVDEEVSFTHDWKADDDEILTIPTNEQVNTICAAVGGGALAMQAIDPEEFNSQGIRALIFSPTDNASRLLVQYFSSTQQLSRKAFSLVFDGDTFTRLSNPAFSIGSRVDAIIEGGLVKFKNFNFVKRVFDLLDSYVEASDSQIEDFAALECVHIDDIEAFKEITNQTTRKLISAVSSSGILSVVDVETINSSAQGIGLNVVFDNGKIIFPHDKAQLKILLRFLDHGVYQAPLINQRFMANSKRAI</sequence>
<evidence type="ECO:0000313" key="2">
    <source>
        <dbReference type="Proteomes" id="UP000190989"/>
    </source>
</evidence>
<dbReference type="Proteomes" id="UP000190989">
    <property type="component" value="Unassembled WGS sequence"/>
</dbReference>
<dbReference type="InterPro" id="IPR032359">
    <property type="entry name" value="KwaB-like"/>
</dbReference>
<dbReference type="RefSeq" id="WP_079729186.1">
    <property type="nucleotide sequence ID" value="NZ_FVZE01000001.1"/>
</dbReference>
<dbReference type="Pfam" id="PF16162">
    <property type="entry name" value="KwaB"/>
    <property type="match status" value="1"/>
</dbReference>
<evidence type="ECO:0000313" key="1">
    <source>
        <dbReference type="EMBL" id="SLJ86252.1"/>
    </source>
</evidence>
<dbReference type="AlphaFoldDB" id="A0A1U6GRU8"/>
<gene>
    <name evidence="1" type="ORF">SAMN06295987_101156</name>
</gene>
<evidence type="ECO:0008006" key="3">
    <source>
        <dbReference type="Google" id="ProtNLM"/>
    </source>
</evidence>